<dbReference type="EMBL" id="KD080501">
    <property type="protein sequence ID" value="EMS62601.1"/>
    <property type="molecule type" value="Genomic_DNA"/>
</dbReference>
<proteinExistence type="predicted"/>
<evidence type="ECO:0000313" key="1">
    <source>
        <dbReference type="EMBL" id="EMS62601.1"/>
    </source>
</evidence>
<accession>M7ZSL0</accession>
<organism evidence="1">
    <name type="scientific">Triticum urartu</name>
    <name type="common">Red wild einkorn</name>
    <name type="synonym">Crithodium urartu</name>
    <dbReference type="NCBI Taxonomy" id="4572"/>
    <lineage>
        <taxon>Eukaryota</taxon>
        <taxon>Viridiplantae</taxon>
        <taxon>Streptophyta</taxon>
        <taxon>Embryophyta</taxon>
        <taxon>Tracheophyta</taxon>
        <taxon>Spermatophyta</taxon>
        <taxon>Magnoliopsida</taxon>
        <taxon>Liliopsida</taxon>
        <taxon>Poales</taxon>
        <taxon>Poaceae</taxon>
        <taxon>BOP clade</taxon>
        <taxon>Pooideae</taxon>
        <taxon>Triticodae</taxon>
        <taxon>Triticeae</taxon>
        <taxon>Triticinae</taxon>
        <taxon>Triticum</taxon>
    </lineage>
</organism>
<reference evidence="1" key="1">
    <citation type="journal article" date="2013" name="Nature">
        <title>Draft genome of the wheat A-genome progenitor Triticum urartu.</title>
        <authorList>
            <person name="Ling H.Q."/>
            <person name="Zhao S."/>
            <person name="Liu D."/>
            <person name="Wang J."/>
            <person name="Sun H."/>
            <person name="Zhang C."/>
            <person name="Fan H."/>
            <person name="Li D."/>
            <person name="Dong L."/>
            <person name="Tao Y."/>
            <person name="Gao C."/>
            <person name="Wu H."/>
            <person name="Li Y."/>
            <person name="Cui Y."/>
            <person name="Guo X."/>
            <person name="Zheng S."/>
            <person name="Wang B."/>
            <person name="Yu K."/>
            <person name="Liang Q."/>
            <person name="Yang W."/>
            <person name="Lou X."/>
            <person name="Chen J."/>
            <person name="Feng M."/>
            <person name="Jian J."/>
            <person name="Zhang X."/>
            <person name="Luo G."/>
            <person name="Jiang Y."/>
            <person name="Liu J."/>
            <person name="Wang Z."/>
            <person name="Sha Y."/>
            <person name="Zhang B."/>
            <person name="Wu H."/>
            <person name="Tang D."/>
            <person name="Shen Q."/>
            <person name="Xue P."/>
            <person name="Zou S."/>
            <person name="Wang X."/>
            <person name="Liu X."/>
            <person name="Wang F."/>
            <person name="Yang Y."/>
            <person name="An X."/>
            <person name="Dong Z."/>
            <person name="Zhang K."/>
            <person name="Zhang X."/>
            <person name="Luo M.C."/>
            <person name="Dvorak J."/>
            <person name="Tong Y."/>
            <person name="Wang J."/>
            <person name="Yang H."/>
            <person name="Li Z."/>
            <person name="Wang D."/>
            <person name="Zhang A."/>
            <person name="Wang J."/>
        </authorList>
    </citation>
    <scope>NUCLEOTIDE SEQUENCE</scope>
</reference>
<dbReference type="GO" id="GO:0017148">
    <property type="term" value="P:negative regulation of translation"/>
    <property type="evidence" value="ECO:0007669"/>
    <property type="project" value="InterPro"/>
</dbReference>
<dbReference type="SUPFAM" id="SSF56371">
    <property type="entry name" value="Ribosome inactivating proteins (RIP)"/>
    <property type="match status" value="1"/>
</dbReference>
<protein>
    <submittedName>
        <fullName evidence="1">Uncharacterized protein</fullName>
    </submittedName>
</protein>
<name>M7ZSL0_TRIUA</name>
<gene>
    <name evidence="1" type="ORF">TRIUR3_32109</name>
</gene>
<dbReference type="InterPro" id="IPR036041">
    <property type="entry name" value="Ribosome-inact_prot_sf"/>
</dbReference>
<dbReference type="GO" id="GO:0030598">
    <property type="term" value="F:rRNA N-glycosylase activity"/>
    <property type="evidence" value="ECO:0007669"/>
    <property type="project" value="InterPro"/>
</dbReference>
<dbReference type="AlphaFoldDB" id="M7ZSL0"/>
<sequence length="228" mass="26218">MLTSRQADRELKKFEEAQQPSAADFMRLIQSQQERYFNISSLLLSITKEDGKSETKVPPDKQSFHSISIRCDDGAVLEILIRENDNYVVGFRVYLNIEARNETPWRTFGVKLPSRLWVSEPTKYKSQHGELEKVQFGQGILLKIVNFLKDLQRHPDQEMTDLGQRYVCTLFLLFGEAQRFAKARQWVLDAVDSPIALTNLYGVVKDRNGVVCGYVGGKEFVVQVQRKV</sequence>